<gene>
    <name evidence="6" type="ORF">ACFPFW_06650</name>
</gene>
<evidence type="ECO:0000313" key="6">
    <source>
        <dbReference type="EMBL" id="MFC5067694.1"/>
    </source>
</evidence>
<reference evidence="7" key="1">
    <citation type="journal article" date="2019" name="Int. J. Syst. Evol. Microbiol.">
        <title>The Global Catalogue of Microorganisms (GCM) 10K type strain sequencing project: providing services to taxonomists for standard genome sequencing and annotation.</title>
        <authorList>
            <consortium name="The Broad Institute Genomics Platform"/>
            <consortium name="The Broad Institute Genome Sequencing Center for Infectious Disease"/>
            <person name="Wu L."/>
            <person name="Ma J."/>
        </authorList>
    </citation>
    <scope>NUCLEOTIDE SEQUENCE [LARGE SCALE GENOMIC DNA]</scope>
    <source>
        <strain evidence="7">CGMCC 1.16444</strain>
    </source>
</reference>
<organism evidence="6 7">
    <name type="scientific">Flaviflagellibacter deserti</name>
    <dbReference type="NCBI Taxonomy" id="2267266"/>
    <lineage>
        <taxon>Bacteria</taxon>
        <taxon>Pseudomonadati</taxon>
        <taxon>Pseudomonadota</taxon>
        <taxon>Alphaproteobacteria</taxon>
        <taxon>Hyphomicrobiales</taxon>
        <taxon>Flaviflagellibacter</taxon>
    </lineage>
</organism>
<evidence type="ECO:0000313" key="7">
    <source>
        <dbReference type="Proteomes" id="UP001595796"/>
    </source>
</evidence>
<evidence type="ECO:0000256" key="2">
    <source>
        <dbReference type="ARBA" id="ARBA00023015"/>
    </source>
</evidence>
<dbReference type="InterPro" id="IPR036388">
    <property type="entry name" value="WH-like_DNA-bd_sf"/>
</dbReference>
<accession>A0ABV9Z2B0</accession>
<dbReference type="SUPFAM" id="SSF46785">
    <property type="entry name" value="Winged helix' DNA-binding domain"/>
    <property type="match status" value="1"/>
</dbReference>
<dbReference type="InterPro" id="IPR036390">
    <property type="entry name" value="WH_DNA-bd_sf"/>
</dbReference>
<dbReference type="Gene3D" id="1.10.10.10">
    <property type="entry name" value="Winged helix-like DNA-binding domain superfamily/Winged helix DNA-binding domain"/>
    <property type="match status" value="1"/>
</dbReference>
<proteinExistence type="inferred from homology"/>
<dbReference type="Pfam" id="PF03466">
    <property type="entry name" value="LysR_substrate"/>
    <property type="match status" value="1"/>
</dbReference>
<evidence type="ECO:0000256" key="3">
    <source>
        <dbReference type="ARBA" id="ARBA00023125"/>
    </source>
</evidence>
<dbReference type="Proteomes" id="UP001595796">
    <property type="component" value="Unassembled WGS sequence"/>
</dbReference>
<comment type="caution">
    <text evidence="6">The sequence shown here is derived from an EMBL/GenBank/DDBJ whole genome shotgun (WGS) entry which is preliminary data.</text>
</comment>
<dbReference type="InterPro" id="IPR005119">
    <property type="entry name" value="LysR_subst-bd"/>
</dbReference>
<dbReference type="EMBL" id="JBHSJF010000005">
    <property type="protein sequence ID" value="MFC5067694.1"/>
    <property type="molecule type" value="Genomic_DNA"/>
</dbReference>
<dbReference type="SUPFAM" id="SSF53850">
    <property type="entry name" value="Periplasmic binding protein-like II"/>
    <property type="match status" value="1"/>
</dbReference>
<dbReference type="PROSITE" id="PS50931">
    <property type="entry name" value="HTH_LYSR"/>
    <property type="match status" value="1"/>
</dbReference>
<keyword evidence="3" id="KW-0238">DNA-binding</keyword>
<dbReference type="PANTHER" id="PTHR30126">
    <property type="entry name" value="HTH-TYPE TRANSCRIPTIONAL REGULATOR"/>
    <property type="match status" value="1"/>
</dbReference>
<name>A0ABV9Z2B0_9HYPH</name>
<evidence type="ECO:0000256" key="4">
    <source>
        <dbReference type="ARBA" id="ARBA00023163"/>
    </source>
</evidence>
<sequence>MDIDQLRTFDRIVRDGSFTKAAARLNVTQATVSMRVKSLEDALGGALLQRGRKITLTERGITFLPYARRVLAALLEGEDALRAVERGRLTVASLRSLVTCFTGPVVAEFAAAHPGVEFDFEEGRHRDIAEWLHDRALDLAVMGWPNLNPLLETLTPLAIFRERALLVASPAIAKRIGPEPTLDRVFEIAPQFLTFFWWQVTPEPIVELRFRAKASSQMLFRPGLQLIEKGAAVGHLMEPTIREELESGRLVDLAPVDMPSINRDTALVAGGDISGRPLIEGLADAFVAGAAERGLLHRDLRPSR</sequence>
<dbReference type="PRINTS" id="PR00039">
    <property type="entry name" value="HTHLYSR"/>
</dbReference>
<dbReference type="PANTHER" id="PTHR30126:SF40">
    <property type="entry name" value="HTH-TYPE TRANSCRIPTIONAL REGULATOR GLTR"/>
    <property type="match status" value="1"/>
</dbReference>
<dbReference type="Pfam" id="PF00126">
    <property type="entry name" value="HTH_1"/>
    <property type="match status" value="1"/>
</dbReference>
<dbReference type="InterPro" id="IPR000847">
    <property type="entry name" value="LysR_HTH_N"/>
</dbReference>
<feature type="domain" description="HTH lysR-type" evidence="5">
    <location>
        <begin position="1"/>
        <end position="57"/>
    </location>
</feature>
<dbReference type="RefSeq" id="WP_114958148.1">
    <property type="nucleotide sequence ID" value="NZ_JBHSJF010000005.1"/>
</dbReference>
<keyword evidence="4" id="KW-0804">Transcription</keyword>
<evidence type="ECO:0000259" key="5">
    <source>
        <dbReference type="PROSITE" id="PS50931"/>
    </source>
</evidence>
<keyword evidence="2" id="KW-0805">Transcription regulation</keyword>
<keyword evidence="7" id="KW-1185">Reference proteome</keyword>
<comment type="similarity">
    <text evidence="1">Belongs to the LysR transcriptional regulatory family.</text>
</comment>
<protein>
    <submittedName>
        <fullName evidence="6">LysR family transcriptional regulator</fullName>
    </submittedName>
</protein>
<dbReference type="Gene3D" id="3.40.190.10">
    <property type="entry name" value="Periplasmic binding protein-like II"/>
    <property type="match status" value="1"/>
</dbReference>
<evidence type="ECO:0000256" key="1">
    <source>
        <dbReference type="ARBA" id="ARBA00009437"/>
    </source>
</evidence>
<dbReference type="CDD" id="cd05466">
    <property type="entry name" value="PBP2_LTTR_substrate"/>
    <property type="match status" value="1"/>
</dbReference>